<evidence type="ECO:0000256" key="2">
    <source>
        <dbReference type="ARBA" id="ARBA00023015"/>
    </source>
</evidence>
<dbReference type="InterPro" id="IPR009057">
    <property type="entry name" value="Homeodomain-like_sf"/>
</dbReference>
<dbReference type="GO" id="GO:0000976">
    <property type="term" value="F:transcription cis-regulatory region binding"/>
    <property type="evidence" value="ECO:0007669"/>
    <property type="project" value="TreeGrafter"/>
</dbReference>
<dbReference type="InterPro" id="IPR036271">
    <property type="entry name" value="Tet_transcr_reg_TetR-rel_C_sf"/>
</dbReference>
<dbReference type="AlphaFoldDB" id="A4G7M8"/>
<dbReference type="Pfam" id="PF00440">
    <property type="entry name" value="TetR_N"/>
    <property type="match status" value="1"/>
</dbReference>
<evidence type="ECO:0000256" key="3">
    <source>
        <dbReference type="ARBA" id="ARBA00023125"/>
    </source>
</evidence>
<dbReference type="EMBL" id="CU207211">
    <property type="protein sequence ID" value="CAL62515.2"/>
    <property type="molecule type" value="Genomic_DNA"/>
</dbReference>
<dbReference type="InterPro" id="IPR050109">
    <property type="entry name" value="HTH-type_TetR-like_transc_reg"/>
</dbReference>
<dbReference type="KEGG" id="har:HEAR2384"/>
<dbReference type="Proteomes" id="UP000006697">
    <property type="component" value="Chromosome"/>
</dbReference>
<dbReference type="PRINTS" id="PR00455">
    <property type="entry name" value="HTHTETR"/>
</dbReference>
<keyword evidence="4" id="KW-0804">Transcription</keyword>
<evidence type="ECO:0000313" key="8">
    <source>
        <dbReference type="Proteomes" id="UP000006697"/>
    </source>
</evidence>
<gene>
    <name evidence="7" type="ordered locus">HEAR2384</name>
</gene>
<dbReference type="PANTHER" id="PTHR30055">
    <property type="entry name" value="HTH-TYPE TRANSCRIPTIONAL REGULATOR RUTR"/>
    <property type="match status" value="1"/>
</dbReference>
<feature type="DNA-binding region" description="H-T-H motif" evidence="5">
    <location>
        <begin position="38"/>
        <end position="57"/>
    </location>
</feature>
<dbReference type="PROSITE" id="PS50977">
    <property type="entry name" value="HTH_TETR_2"/>
    <property type="match status" value="1"/>
</dbReference>
<keyword evidence="3 5" id="KW-0238">DNA-binding</keyword>
<evidence type="ECO:0000256" key="1">
    <source>
        <dbReference type="ARBA" id="ARBA00022491"/>
    </source>
</evidence>
<keyword evidence="2" id="KW-0805">Transcription regulation</keyword>
<dbReference type="HOGENOM" id="CLU_069356_15_12_4"/>
<evidence type="ECO:0000313" key="7">
    <source>
        <dbReference type="EMBL" id="CAL62515.2"/>
    </source>
</evidence>
<organism evidence="7 8">
    <name type="scientific">Herminiimonas arsenicoxydans</name>
    <dbReference type="NCBI Taxonomy" id="204773"/>
    <lineage>
        <taxon>Bacteria</taxon>
        <taxon>Pseudomonadati</taxon>
        <taxon>Pseudomonadota</taxon>
        <taxon>Betaproteobacteria</taxon>
        <taxon>Burkholderiales</taxon>
        <taxon>Oxalobacteraceae</taxon>
        <taxon>Herminiimonas</taxon>
    </lineage>
</organism>
<dbReference type="OrthoDB" id="9816320at2"/>
<dbReference type="Gene3D" id="1.10.357.10">
    <property type="entry name" value="Tetracycline Repressor, domain 2"/>
    <property type="match status" value="1"/>
</dbReference>
<evidence type="ECO:0000256" key="5">
    <source>
        <dbReference type="PROSITE-ProRule" id="PRU00335"/>
    </source>
</evidence>
<accession>A4G7M8</accession>
<dbReference type="eggNOG" id="COG1309">
    <property type="taxonomic scope" value="Bacteria"/>
</dbReference>
<dbReference type="Pfam" id="PF13977">
    <property type="entry name" value="TetR_C_6"/>
    <property type="match status" value="1"/>
</dbReference>
<feature type="domain" description="HTH tetR-type" evidence="6">
    <location>
        <begin position="15"/>
        <end position="75"/>
    </location>
</feature>
<keyword evidence="1" id="KW-0678">Repressor</keyword>
<keyword evidence="8" id="KW-1185">Reference proteome</keyword>
<name>A4G7M8_HERAR</name>
<evidence type="ECO:0000259" key="6">
    <source>
        <dbReference type="PROSITE" id="PS50977"/>
    </source>
</evidence>
<protein>
    <submittedName>
        <fullName evidence="7">Transcriptional regulator, TetR family</fullName>
    </submittedName>
</protein>
<dbReference type="InterPro" id="IPR039538">
    <property type="entry name" value="BetI_C"/>
</dbReference>
<dbReference type="PANTHER" id="PTHR30055:SF226">
    <property type="entry name" value="HTH-TYPE TRANSCRIPTIONAL REGULATOR PKSA"/>
    <property type="match status" value="1"/>
</dbReference>
<dbReference type="SUPFAM" id="SSF46689">
    <property type="entry name" value="Homeodomain-like"/>
    <property type="match status" value="1"/>
</dbReference>
<sequence length="203" mass="22308">MSLPSSTAKLTQRAELQRERILNAAQTCFIEQGFHAAGMAMIAHTAGMSPSLIYRYFDSKNAIILAIVERQVANGRTAIRNLHYAPDFAAAAYEAFTQWRAADPRIMNAALFLEMTAEASRNPVLATAFATSDQELRQEISNWLSASVADGGKGLPVEIAQWRAICMQCFMEGLAIRALREPDLSPEKLKLAIAHFVEGMFAA</sequence>
<reference evidence="7 8" key="1">
    <citation type="journal article" date="2007" name="PLoS Genet.">
        <title>A tale of two oxidation states: bacterial colonization of arsenic-rich environments.</title>
        <authorList>
            <person name="Muller D."/>
            <person name="Medigue C."/>
            <person name="Koechler S."/>
            <person name="Barbe V."/>
            <person name="Barakat M."/>
            <person name="Talla E."/>
            <person name="Bonnefoy V."/>
            <person name="Krin E."/>
            <person name="Arsene-Ploetze F."/>
            <person name="Carapito C."/>
            <person name="Chandler M."/>
            <person name="Cournoyer B."/>
            <person name="Cruveiller S."/>
            <person name="Dossat C."/>
            <person name="Duval S."/>
            <person name="Heymann M."/>
            <person name="Leize E."/>
            <person name="Lieutaud A."/>
            <person name="Lievremont D."/>
            <person name="Makita Y."/>
            <person name="Mangenot S."/>
            <person name="Nitschke W."/>
            <person name="Ortet P."/>
            <person name="Perdrial N."/>
            <person name="Schoepp B."/>
            <person name="Siguier N."/>
            <person name="Simeonova D.D."/>
            <person name="Rouy Z."/>
            <person name="Segurens B."/>
            <person name="Turlin E."/>
            <person name="Vallenet D."/>
            <person name="Van Dorsselaer A."/>
            <person name="Weiss S."/>
            <person name="Weissenbach J."/>
            <person name="Lett M.C."/>
            <person name="Danchin A."/>
            <person name="Bertin P.N."/>
        </authorList>
    </citation>
    <scope>NUCLEOTIDE SEQUENCE [LARGE SCALE GENOMIC DNA]</scope>
    <source>
        <strain evidence="8">ULPAs1</strain>
    </source>
</reference>
<dbReference type="GO" id="GO:0003700">
    <property type="term" value="F:DNA-binding transcription factor activity"/>
    <property type="evidence" value="ECO:0007669"/>
    <property type="project" value="TreeGrafter"/>
</dbReference>
<dbReference type="SUPFAM" id="SSF48498">
    <property type="entry name" value="Tetracyclin repressor-like, C-terminal domain"/>
    <property type="match status" value="1"/>
</dbReference>
<proteinExistence type="predicted"/>
<dbReference type="STRING" id="204773.HEAR2384"/>
<evidence type="ECO:0000256" key="4">
    <source>
        <dbReference type="ARBA" id="ARBA00023163"/>
    </source>
</evidence>
<dbReference type="InterPro" id="IPR001647">
    <property type="entry name" value="HTH_TetR"/>
</dbReference>